<dbReference type="Proteomes" id="UP000245680">
    <property type="component" value="Unassembled WGS sequence"/>
</dbReference>
<dbReference type="SUPFAM" id="SSF51101">
    <property type="entry name" value="Mannose-binding lectins"/>
    <property type="match status" value="1"/>
</dbReference>
<dbReference type="Gene3D" id="2.100.10.30">
    <property type="entry name" value="Jacalin-like lectin domain"/>
    <property type="match status" value="1"/>
</dbReference>
<evidence type="ECO:0000313" key="2">
    <source>
        <dbReference type="EMBL" id="PWR04299.1"/>
    </source>
</evidence>
<sequence length="1038" mass="112814">MRDLAGGTGRLPARATAIYLAFLLALCATSARAADWAPVVFGPASKPIRLESDDRLTPQSVGAVEIMVHLDEQSLQDLPERMTVFAFEDITRTHFRLDIVDKGRQLELRNADGAARVELDMTVPGYYQLAVSTVGGVSRIFDGEDLLGEVRIGYGPVERLPLQIGGGARGDTPLIGEVHYIRIWDKPLDPQTLALTLSEYGFPDDEPDLAPFVRLYSEFTDESASAFYTEALTLDDVSSLRQPIGVQRGEPVVSLLPKDGRISKIVGIGGDRLHALTFVTEDRFGERAGAARHGAQPATGTQTLTSFELADGETIAEVRALVSSKVVMVQEDANSISATNVAALEYLTFTTSEGRVSPRFGNADFDPATAGGVSFQSIGMATQPRPGANGTTLPAFELDAVVVWSDDDGVHALDFTPRVFPPELNPDGLWEPKAQNDAPILVSDETVLSRGGRLPHGNYVSRSVMRLRMEDRGRTIRIGYGNITDRLRLQPDGTYADATGGILRFVSETEMMLGNTPWKKVLPRPDLRSKQDFIALGGVFAQEGAAPVLDYSFHGYNISDVDPRDIIRNRGQRNLVFARPGPKSVDYYTRFQKIVPQGLLIALASRSGSTTTTVTTGSASEFSEAHASSLGISTGIDKAFSFGVDSQVTKDAKTNGETGSQIVLAESFQSDYALVSDWRRQSLDPDFQQTLLSILMRRKRGETVDYQTEVIDIYGTHYAHAVTSGQSSRNSLIYSKEAAGGLMENGSSVDVHASATVKGWTNSGKYTDSENLSVSANASLERQVESFTEIGSASIPAPIFLDLRPLSDLVDVVFFEDAVFGADQRALPVQQVQRELSAAITGAVAAAAPRYDDPADIWEPYVHRLSIDEVVFDLTSPDLSDLDAAAVTVGFDDWGRRTPVTIYASSRAYPTILVPDDLSTMLHPPKQMKLPLLVAPKTQIITAAEFCAASNLGGSESSFVGFLKMTKVFRGLFKNSLMTDESIDERRLVPLEQLGPTHTTFEWPFKVTDEIKGTWSVTGWQMPGNGGAFRPLPICPKT</sequence>
<evidence type="ECO:0000313" key="3">
    <source>
        <dbReference type="Proteomes" id="UP000245680"/>
    </source>
</evidence>
<reference evidence="2 3" key="1">
    <citation type="submission" date="2018-05" db="EMBL/GenBank/DDBJ databases">
        <title>Rhodobacteraceae gen. nov., sp. nov. isolated from sea water.</title>
        <authorList>
            <person name="Ren Y."/>
        </authorList>
    </citation>
    <scope>NUCLEOTIDE SEQUENCE [LARGE SCALE GENOMIC DNA]</scope>
    <source>
        <strain evidence="2 3">TG-679</strain>
    </source>
</reference>
<accession>A0A2V2LQ03</accession>
<protein>
    <recommendedName>
        <fullName evidence="4">MAC/Perforin domain-containing protein</fullName>
    </recommendedName>
</protein>
<keyword evidence="1" id="KW-0732">Signal</keyword>
<dbReference type="AlphaFoldDB" id="A0A2V2LQ03"/>
<proteinExistence type="predicted"/>
<evidence type="ECO:0000256" key="1">
    <source>
        <dbReference type="SAM" id="SignalP"/>
    </source>
</evidence>
<dbReference type="EMBL" id="QGKU01000006">
    <property type="protein sequence ID" value="PWR04299.1"/>
    <property type="molecule type" value="Genomic_DNA"/>
</dbReference>
<evidence type="ECO:0008006" key="4">
    <source>
        <dbReference type="Google" id="ProtNLM"/>
    </source>
</evidence>
<dbReference type="RefSeq" id="WP_109810086.1">
    <property type="nucleotide sequence ID" value="NZ_QGKU01000006.1"/>
</dbReference>
<feature type="chain" id="PRO_5016139029" description="MAC/Perforin domain-containing protein" evidence="1">
    <location>
        <begin position="34"/>
        <end position="1038"/>
    </location>
</feature>
<comment type="caution">
    <text evidence="2">The sequence shown here is derived from an EMBL/GenBank/DDBJ whole genome shotgun (WGS) entry which is preliminary data.</text>
</comment>
<dbReference type="InterPro" id="IPR036404">
    <property type="entry name" value="Jacalin-like_lectin_dom_sf"/>
</dbReference>
<organism evidence="2 3">
    <name type="scientific">Meridianimarinicoccus roseus</name>
    <dbReference type="NCBI Taxonomy" id="2072018"/>
    <lineage>
        <taxon>Bacteria</taxon>
        <taxon>Pseudomonadati</taxon>
        <taxon>Pseudomonadota</taxon>
        <taxon>Alphaproteobacteria</taxon>
        <taxon>Rhodobacterales</taxon>
        <taxon>Paracoccaceae</taxon>
        <taxon>Meridianimarinicoccus</taxon>
    </lineage>
</organism>
<dbReference type="OrthoDB" id="8482281at2"/>
<name>A0A2V2LQ03_9RHOB</name>
<feature type="signal peptide" evidence="1">
    <location>
        <begin position="1"/>
        <end position="33"/>
    </location>
</feature>
<gene>
    <name evidence="2" type="ORF">DKT77_02060</name>
</gene>
<keyword evidence="3" id="KW-1185">Reference proteome</keyword>